<comment type="caution">
    <text evidence="3">The sequence shown here is derived from an EMBL/GenBank/DDBJ whole genome shotgun (WGS) entry which is preliminary data.</text>
</comment>
<sequence>MASVDISDDSTKYQEEMEEQYLEEGVEDLDINRENDPHREKKMKGAIQSFMKQMVSSSPNKMSLPICFSESRSLLEKFTDMGNYLDIFLNVPNIESPENRFLEILKFYVSGWFGTHGTRNPFNPVLGEIHHCKWEHRDSSVTEYIAEQISHHPPSSAFCFHNKTKGVLFHSFLSPQSKFWGNSFESSMEGKFIYEIPRFEEEYTVEAPKITVKGVVVGSLTTEVNGCTQLTCKKSGYTAEIEFRGRGLFKNKYCLLAKIKHSNSKKALYTLEGFWNGTINIINQKTAKTELFFDLANKVNHQPILPVDADQPDNFSRKVWKQVIHHLNIDNEDEAQNQKHAVEENQRVLAKSREGKPWTPNLFIKSDTTYLYSKLQDLKKDIKSTSS</sequence>
<organism evidence="3 4">
    <name type="scientific">Tieghemostelium lacteum</name>
    <name type="common">Slime mold</name>
    <name type="synonym">Dictyostelium lacteum</name>
    <dbReference type="NCBI Taxonomy" id="361077"/>
    <lineage>
        <taxon>Eukaryota</taxon>
        <taxon>Amoebozoa</taxon>
        <taxon>Evosea</taxon>
        <taxon>Eumycetozoa</taxon>
        <taxon>Dictyostelia</taxon>
        <taxon>Dictyosteliales</taxon>
        <taxon>Raperosteliaceae</taxon>
        <taxon>Tieghemostelium</taxon>
    </lineage>
</organism>
<dbReference type="InterPro" id="IPR037239">
    <property type="entry name" value="OSBP_sf"/>
</dbReference>
<dbReference type="InParanoid" id="A0A151Z813"/>
<dbReference type="PROSITE" id="PS01013">
    <property type="entry name" value="OSBP"/>
    <property type="match status" value="1"/>
</dbReference>
<proteinExistence type="inferred from homology"/>
<keyword evidence="4" id="KW-1185">Reference proteome</keyword>
<dbReference type="PANTHER" id="PTHR10972">
    <property type="entry name" value="OXYSTEROL-BINDING PROTEIN-RELATED"/>
    <property type="match status" value="1"/>
</dbReference>
<comment type="similarity">
    <text evidence="1 2">Belongs to the OSBP family.</text>
</comment>
<dbReference type="OMA" id="VISNWRT"/>
<evidence type="ECO:0000256" key="1">
    <source>
        <dbReference type="ARBA" id="ARBA00008842"/>
    </source>
</evidence>
<dbReference type="GO" id="GO:0005829">
    <property type="term" value="C:cytosol"/>
    <property type="evidence" value="ECO:0007669"/>
    <property type="project" value="TreeGrafter"/>
</dbReference>
<dbReference type="InterPro" id="IPR018494">
    <property type="entry name" value="Oxysterol-bd_CS"/>
</dbReference>
<dbReference type="GO" id="GO:0032934">
    <property type="term" value="F:sterol binding"/>
    <property type="evidence" value="ECO:0007669"/>
    <property type="project" value="TreeGrafter"/>
</dbReference>
<evidence type="ECO:0000313" key="4">
    <source>
        <dbReference type="Proteomes" id="UP000076078"/>
    </source>
</evidence>
<evidence type="ECO:0000256" key="2">
    <source>
        <dbReference type="RuleBase" id="RU003844"/>
    </source>
</evidence>
<dbReference type="Proteomes" id="UP000076078">
    <property type="component" value="Unassembled WGS sequence"/>
</dbReference>
<dbReference type="FunCoup" id="A0A151Z813">
    <property type="interactions" value="1"/>
</dbReference>
<dbReference type="FunFam" id="2.40.160.120:FF:000011">
    <property type="entry name" value="Oxysterol-binding protein-related protein 4C"/>
    <property type="match status" value="1"/>
</dbReference>
<dbReference type="PANTHER" id="PTHR10972:SF87">
    <property type="entry name" value="OXYSTEROL-BINDING PROTEIN 10"/>
    <property type="match status" value="1"/>
</dbReference>
<dbReference type="OrthoDB" id="14833at2759"/>
<gene>
    <name evidence="3" type="ORF">DLAC_08657</name>
</gene>
<dbReference type="Gene3D" id="2.40.160.120">
    <property type="match status" value="1"/>
</dbReference>
<dbReference type="EMBL" id="LODT01000037">
    <property type="protein sequence ID" value="KYQ90075.1"/>
    <property type="molecule type" value="Genomic_DNA"/>
</dbReference>
<dbReference type="InterPro" id="IPR000648">
    <property type="entry name" value="Oxysterol-bd"/>
</dbReference>
<reference evidence="3 4" key="1">
    <citation type="submission" date="2015-12" db="EMBL/GenBank/DDBJ databases">
        <title>Dictyostelia acquired genes for synthesis and detection of signals that induce cell-type specialization by lateral gene transfer from prokaryotes.</title>
        <authorList>
            <person name="Gloeckner G."/>
            <person name="Schaap P."/>
        </authorList>
    </citation>
    <scope>NUCLEOTIDE SEQUENCE [LARGE SCALE GENOMIC DNA]</scope>
    <source>
        <strain evidence="3 4">TK</strain>
    </source>
</reference>
<protein>
    <submittedName>
        <fullName evidence="3">Oxysterol binding family protein</fullName>
    </submittedName>
</protein>
<dbReference type="GO" id="GO:0016020">
    <property type="term" value="C:membrane"/>
    <property type="evidence" value="ECO:0007669"/>
    <property type="project" value="TreeGrafter"/>
</dbReference>
<evidence type="ECO:0000313" key="3">
    <source>
        <dbReference type="EMBL" id="KYQ90075.1"/>
    </source>
</evidence>
<dbReference type="Pfam" id="PF01237">
    <property type="entry name" value="Oxysterol_BP"/>
    <property type="match status" value="1"/>
</dbReference>
<dbReference type="Gene3D" id="3.30.70.3490">
    <property type="match status" value="1"/>
</dbReference>
<accession>A0A151Z813</accession>
<dbReference type="SUPFAM" id="SSF144000">
    <property type="entry name" value="Oxysterol-binding protein-like"/>
    <property type="match status" value="1"/>
</dbReference>
<dbReference type="STRING" id="361077.A0A151Z813"/>
<dbReference type="AlphaFoldDB" id="A0A151Z813"/>
<name>A0A151Z813_TIELA</name>